<evidence type="ECO:0000313" key="3">
    <source>
        <dbReference type="Proteomes" id="UP001596074"/>
    </source>
</evidence>
<dbReference type="InterPro" id="IPR026898">
    <property type="entry name" value="PrsW"/>
</dbReference>
<organism evidence="2 3">
    <name type="scientific">Actinomadura rugatobispora</name>
    <dbReference type="NCBI Taxonomy" id="1994"/>
    <lineage>
        <taxon>Bacteria</taxon>
        <taxon>Bacillati</taxon>
        <taxon>Actinomycetota</taxon>
        <taxon>Actinomycetes</taxon>
        <taxon>Streptosporangiales</taxon>
        <taxon>Thermomonosporaceae</taxon>
        <taxon>Actinomadura</taxon>
    </lineage>
</organism>
<dbReference type="Proteomes" id="UP001596074">
    <property type="component" value="Unassembled WGS sequence"/>
</dbReference>
<keyword evidence="2" id="KW-0645">Protease</keyword>
<keyword evidence="2" id="KW-0378">Hydrolase</keyword>
<dbReference type="EC" id="3.4.-.-" evidence="2"/>
<feature type="transmembrane region" description="Helical" evidence="1">
    <location>
        <begin position="233"/>
        <end position="255"/>
    </location>
</feature>
<dbReference type="Pfam" id="PF13367">
    <property type="entry name" value="PrsW-protease"/>
    <property type="match status" value="1"/>
</dbReference>
<dbReference type="GO" id="GO:0006508">
    <property type="term" value="P:proteolysis"/>
    <property type="evidence" value="ECO:0007669"/>
    <property type="project" value="UniProtKB-KW"/>
</dbReference>
<keyword evidence="1" id="KW-0472">Membrane</keyword>
<feature type="transmembrane region" description="Helical" evidence="1">
    <location>
        <begin position="143"/>
        <end position="161"/>
    </location>
</feature>
<name>A0ABW0ZRU4_9ACTN</name>
<reference evidence="3" key="1">
    <citation type="journal article" date="2019" name="Int. J. Syst. Evol. Microbiol.">
        <title>The Global Catalogue of Microorganisms (GCM) 10K type strain sequencing project: providing services to taxonomists for standard genome sequencing and annotation.</title>
        <authorList>
            <consortium name="The Broad Institute Genomics Platform"/>
            <consortium name="The Broad Institute Genome Sequencing Center for Infectious Disease"/>
            <person name="Wu L."/>
            <person name="Ma J."/>
        </authorList>
    </citation>
    <scope>NUCLEOTIDE SEQUENCE [LARGE SCALE GENOMIC DNA]</scope>
    <source>
        <strain evidence="3">KCTC 42087</strain>
    </source>
</reference>
<feature type="transmembrane region" description="Helical" evidence="1">
    <location>
        <begin position="173"/>
        <end position="193"/>
    </location>
</feature>
<evidence type="ECO:0000256" key="1">
    <source>
        <dbReference type="SAM" id="Phobius"/>
    </source>
</evidence>
<feature type="transmembrane region" description="Helical" evidence="1">
    <location>
        <begin position="88"/>
        <end position="108"/>
    </location>
</feature>
<keyword evidence="3" id="KW-1185">Reference proteome</keyword>
<proteinExistence type="predicted"/>
<dbReference type="EMBL" id="JBHSON010000001">
    <property type="protein sequence ID" value="MFC5744098.1"/>
    <property type="molecule type" value="Genomic_DNA"/>
</dbReference>
<sequence length="512" mass="55235">MNHAAGVPPQLPDRAPARLRDDDDLRRRALLVARASIGIYLLLLLLNLARPKILPNEPTLSLFQKSELSKLKDSPFASLERLLAMPAVVFYAVLAGIVVGVLIQVYVAITRPRGARAARLTWATIGAMMGPFGLLGLSVVVLYPLHALACLPGTAFVLLLLHNAQRFARVPPSMLLIAFGWGALIVFGLGRAYTNLMFGSLFNYVIKAAGIDFDNVSDATKVTGLQFRIMDFVVLHLGAVNALGTAGGIVLLMLLFRRHVTDVMTGFALGAAMGLGYNLVESALIMKIYGLVGGILQTSAGLEYWIRQSIGLLGGQVTFGALLGAGLALAARARSRKERWTTVAAAFAISIGGSTASEILSGWFSQQLHGHMDTGTAFDTLVVTPFIWLLPQSPFIVLAVLVLRSGRRARAAAARTAVSAEVMAGGPAITRAEAPFLVDPSLRFWALVTTLRRYGQDPARKLLRLQSAQLELAAWRLRQQEAGDDLETHEEGPLLRAKVMRLKSHAEPVVTR</sequence>
<feature type="transmembrane region" description="Helical" evidence="1">
    <location>
        <begin position="385"/>
        <end position="403"/>
    </location>
</feature>
<feature type="transmembrane region" description="Helical" evidence="1">
    <location>
        <begin position="310"/>
        <end position="331"/>
    </location>
</feature>
<accession>A0ABW0ZRU4</accession>
<gene>
    <name evidence="2" type="ORF">ACFPZN_00570</name>
</gene>
<evidence type="ECO:0000313" key="2">
    <source>
        <dbReference type="EMBL" id="MFC5744098.1"/>
    </source>
</evidence>
<keyword evidence="1" id="KW-0812">Transmembrane</keyword>
<feature type="transmembrane region" description="Helical" evidence="1">
    <location>
        <begin position="343"/>
        <end position="365"/>
    </location>
</feature>
<protein>
    <submittedName>
        <fullName evidence="2">PrsW family glutamic-type intramembrane protease</fullName>
        <ecNumber evidence="2">3.4.-.-</ecNumber>
    </submittedName>
</protein>
<keyword evidence="1" id="KW-1133">Transmembrane helix</keyword>
<dbReference type="RefSeq" id="WP_378278953.1">
    <property type="nucleotide sequence ID" value="NZ_JBHSON010000001.1"/>
</dbReference>
<feature type="transmembrane region" description="Helical" evidence="1">
    <location>
        <begin position="120"/>
        <end position="137"/>
    </location>
</feature>
<dbReference type="GO" id="GO:0008233">
    <property type="term" value="F:peptidase activity"/>
    <property type="evidence" value="ECO:0007669"/>
    <property type="project" value="UniProtKB-KW"/>
</dbReference>
<feature type="transmembrane region" description="Helical" evidence="1">
    <location>
        <begin position="29"/>
        <end position="49"/>
    </location>
</feature>
<comment type="caution">
    <text evidence="2">The sequence shown here is derived from an EMBL/GenBank/DDBJ whole genome shotgun (WGS) entry which is preliminary data.</text>
</comment>
<feature type="transmembrane region" description="Helical" evidence="1">
    <location>
        <begin position="267"/>
        <end position="290"/>
    </location>
</feature>